<reference evidence="1" key="1">
    <citation type="submission" date="2022-07" db="EMBL/GenBank/DDBJ databases">
        <title>Genome Sequence of Lecanicillium saksenae.</title>
        <authorList>
            <person name="Buettner E."/>
        </authorList>
    </citation>
    <scope>NUCLEOTIDE SEQUENCE</scope>
    <source>
        <strain evidence="1">VT-O1</strain>
    </source>
</reference>
<dbReference type="EMBL" id="JANAKD010002085">
    <property type="protein sequence ID" value="KAJ3474862.1"/>
    <property type="molecule type" value="Genomic_DNA"/>
</dbReference>
<sequence length="172" mass="19972">MGRPRVAADRIAYPRPRDTVDHLPGLFDLLPAKFPNLTRLHLVLAGEMWPEAQLAFYCSPSVVLHARVEDMLARLEGMMRRLGALRLCEVAFDSSLYFPWLQVERGLEIDFKDYADFEQCPYTVWRQLSANSHQYQGYLTDRRRLSGFWVCLDAWDAIPWSVMTDLYGTGPW</sequence>
<evidence type="ECO:0000313" key="2">
    <source>
        <dbReference type="Proteomes" id="UP001148737"/>
    </source>
</evidence>
<keyword evidence="2" id="KW-1185">Reference proteome</keyword>
<protein>
    <submittedName>
        <fullName evidence="1">Uncharacterized protein</fullName>
    </submittedName>
</protein>
<comment type="caution">
    <text evidence="1">The sequence shown here is derived from an EMBL/GenBank/DDBJ whole genome shotgun (WGS) entry which is preliminary data.</text>
</comment>
<name>A0ACC1QH75_9HYPO</name>
<proteinExistence type="predicted"/>
<evidence type="ECO:0000313" key="1">
    <source>
        <dbReference type="EMBL" id="KAJ3474862.1"/>
    </source>
</evidence>
<gene>
    <name evidence="1" type="ORF">NLG97_g9661</name>
</gene>
<organism evidence="1 2">
    <name type="scientific">Lecanicillium saksenae</name>
    <dbReference type="NCBI Taxonomy" id="468837"/>
    <lineage>
        <taxon>Eukaryota</taxon>
        <taxon>Fungi</taxon>
        <taxon>Dikarya</taxon>
        <taxon>Ascomycota</taxon>
        <taxon>Pezizomycotina</taxon>
        <taxon>Sordariomycetes</taxon>
        <taxon>Hypocreomycetidae</taxon>
        <taxon>Hypocreales</taxon>
        <taxon>Cordycipitaceae</taxon>
        <taxon>Lecanicillium</taxon>
    </lineage>
</organism>
<accession>A0ACC1QH75</accession>
<dbReference type="Proteomes" id="UP001148737">
    <property type="component" value="Unassembled WGS sequence"/>
</dbReference>